<evidence type="ECO:0000313" key="4">
    <source>
        <dbReference type="Proteomes" id="UP000093858"/>
    </source>
</evidence>
<evidence type="ECO:0000259" key="2">
    <source>
        <dbReference type="Pfam" id="PF01011"/>
    </source>
</evidence>
<sequence length="116" mass="12344">MALELHSGRRVWAQQLVHHDLWDAKPACGQATPSVYAVGCKQSVGIAAGGREGMGTLGDDVVAYTLDGQGKEVVFQHGMAARMATLGIVALGLLAIVVALWWHRRRRARAGSRGNG</sequence>
<keyword evidence="1" id="KW-0812">Transmembrane</keyword>
<dbReference type="InterPro" id="IPR011047">
    <property type="entry name" value="Quinoprotein_ADH-like_sf"/>
</dbReference>
<proteinExistence type="predicted"/>
<dbReference type="AlphaFoldDB" id="A0A199P947"/>
<keyword evidence="1" id="KW-0472">Membrane</keyword>
<reference evidence="3 4" key="1">
    <citation type="submission" date="2016-04" db="EMBL/GenBank/DDBJ databases">
        <title>Xanthomonas translucens phylogeny.</title>
        <authorList>
            <person name="Langlois P."/>
        </authorList>
    </citation>
    <scope>NUCLEOTIDE SEQUENCE [LARGE SCALE GENOMIC DNA]</scope>
    <source>
        <strain evidence="3 4">B99</strain>
    </source>
</reference>
<feature type="transmembrane region" description="Helical" evidence="1">
    <location>
        <begin position="83"/>
        <end position="103"/>
    </location>
</feature>
<name>A0A199P947_9XANT</name>
<accession>A0A199P947</accession>
<gene>
    <name evidence="3" type="ORF">A6R73_09980</name>
</gene>
<feature type="domain" description="Pyrrolo-quinoline quinone repeat" evidence="2">
    <location>
        <begin position="2"/>
        <end position="24"/>
    </location>
</feature>
<dbReference type="RefSeq" id="WP_064538205.1">
    <property type="nucleotide sequence ID" value="NZ_LWSU01000023.1"/>
</dbReference>
<dbReference type="EMBL" id="LWSU01000023">
    <property type="protein sequence ID" value="OAX57535.1"/>
    <property type="molecule type" value="Genomic_DNA"/>
</dbReference>
<dbReference type="InterPro" id="IPR002372">
    <property type="entry name" value="PQQ_rpt_dom"/>
</dbReference>
<dbReference type="SUPFAM" id="SSF50998">
    <property type="entry name" value="Quinoprotein alcohol dehydrogenase-like"/>
    <property type="match status" value="1"/>
</dbReference>
<organism evidence="3 4">
    <name type="scientific">Xanthomonas graminis pv. poae</name>
    <dbReference type="NCBI Taxonomy" id="227946"/>
    <lineage>
        <taxon>Bacteria</taxon>
        <taxon>Pseudomonadati</taxon>
        <taxon>Pseudomonadota</taxon>
        <taxon>Gammaproteobacteria</taxon>
        <taxon>Lysobacterales</taxon>
        <taxon>Lysobacteraceae</taxon>
        <taxon>Xanthomonas</taxon>
        <taxon>Xanthomonas translucens group</taxon>
        <taxon>Xanthomonas graminis</taxon>
    </lineage>
</organism>
<evidence type="ECO:0000313" key="3">
    <source>
        <dbReference type="EMBL" id="OAX57535.1"/>
    </source>
</evidence>
<keyword evidence="1" id="KW-1133">Transmembrane helix</keyword>
<evidence type="ECO:0000256" key="1">
    <source>
        <dbReference type="SAM" id="Phobius"/>
    </source>
</evidence>
<dbReference type="Proteomes" id="UP000093858">
    <property type="component" value="Unassembled WGS sequence"/>
</dbReference>
<protein>
    <recommendedName>
        <fullName evidence="2">Pyrrolo-quinoline quinone repeat domain-containing protein</fullName>
    </recommendedName>
</protein>
<comment type="caution">
    <text evidence="3">The sequence shown here is derived from an EMBL/GenBank/DDBJ whole genome shotgun (WGS) entry which is preliminary data.</text>
</comment>
<dbReference type="Pfam" id="PF01011">
    <property type="entry name" value="PQQ"/>
    <property type="match status" value="1"/>
</dbReference>